<sequence length="73" mass="8119">MGWRIAQEIDRLAAGVVAAAVAAPVARMAGRHPHIDGLHLRHYRAAPHRLGIQQRRWCITDIDLTVNPGRQLP</sequence>
<evidence type="ECO:0000313" key="2">
    <source>
        <dbReference type="Proteomes" id="UP000323105"/>
    </source>
</evidence>
<name>A0A5A7MIK1_COMTE</name>
<evidence type="ECO:0000313" key="1">
    <source>
        <dbReference type="EMBL" id="GEQ77668.1"/>
    </source>
</evidence>
<reference evidence="1 2" key="1">
    <citation type="journal article" date="2019" name="Microbiol. Resour. Announc.">
        <title>Draft Genome Sequence of Comamonas testosteroni TA441, a Bacterium That Has a Cryptic Phenol Degradation Gene Cluster.</title>
        <authorList>
            <person name="Arai H."/>
            <person name="Ishii M."/>
        </authorList>
    </citation>
    <scope>NUCLEOTIDE SEQUENCE [LARGE SCALE GENOMIC DNA]</scope>
    <source>
        <strain evidence="1 2">TA441</strain>
    </source>
</reference>
<protein>
    <submittedName>
        <fullName evidence="1">Uncharacterized protein</fullName>
    </submittedName>
</protein>
<organism evidence="1 2">
    <name type="scientific">Comamonas testosteroni</name>
    <name type="common">Pseudomonas testosteroni</name>
    <dbReference type="NCBI Taxonomy" id="285"/>
    <lineage>
        <taxon>Bacteria</taxon>
        <taxon>Pseudomonadati</taxon>
        <taxon>Pseudomonadota</taxon>
        <taxon>Betaproteobacteria</taxon>
        <taxon>Burkholderiales</taxon>
        <taxon>Comamonadaceae</taxon>
        <taxon>Comamonas</taxon>
    </lineage>
</organism>
<accession>A0A5A7MIK1</accession>
<dbReference type="Proteomes" id="UP000323105">
    <property type="component" value="Unassembled WGS sequence"/>
</dbReference>
<proteinExistence type="predicted"/>
<comment type="caution">
    <text evidence="1">The sequence shown here is derived from an EMBL/GenBank/DDBJ whole genome shotgun (WGS) entry which is preliminary data.</text>
</comment>
<dbReference type="EMBL" id="BKBW01000016">
    <property type="protein sequence ID" value="GEQ77668.1"/>
    <property type="molecule type" value="Genomic_DNA"/>
</dbReference>
<dbReference type="AlphaFoldDB" id="A0A5A7MIK1"/>
<gene>
    <name evidence="1" type="ORF">CTTA_4673</name>
</gene>